<accession>A0A812P7N7</accession>
<dbReference type="Proteomes" id="UP000604046">
    <property type="component" value="Unassembled WGS sequence"/>
</dbReference>
<dbReference type="SMART" id="SM00642">
    <property type="entry name" value="Aamy"/>
    <property type="match status" value="1"/>
</dbReference>
<dbReference type="Gene3D" id="3.20.20.80">
    <property type="entry name" value="Glycosidases"/>
    <property type="match status" value="1"/>
</dbReference>
<dbReference type="EMBL" id="CAJNDS010002153">
    <property type="protein sequence ID" value="CAE7353646.1"/>
    <property type="molecule type" value="Genomic_DNA"/>
</dbReference>
<comment type="caution">
    <text evidence="2">The sequence shown here is derived from an EMBL/GenBank/DDBJ whole genome shotgun (WGS) entry which is preliminary data.</text>
</comment>
<dbReference type="AlphaFoldDB" id="A0A812P7N7"/>
<dbReference type="PANTHER" id="PTHR10357">
    <property type="entry name" value="ALPHA-AMYLASE FAMILY MEMBER"/>
    <property type="match status" value="1"/>
</dbReference>
<dbReference type="GO" id="GO:0005975">
    <property type="term" value="P:carbohydrate metabolic process"/>
    <property type="evidence" value="ECO:0007669"/>
    <property type="project" value="InterPro"/>
</dbReference>
<proteinExistence type="predicted"/>
<feature type="domain" description="Glycosyl hydrolase family 13 catalytic" evidence="1">
    <location>
        <begin position="15"/>
        <end position="376"/>
    </location>
</feature>
<evidence type="ECO:0000313" key="3">
    <source>
        <dbReference type="Proteomes" id="UP000604046"/>
    </source>
</evidence>
<organism evidence="2 3">
    <name type="scientific">Symbiodinium natans</name>
    <dbReference type="NCBI Taxonomy" id="878477"/>
    <lineage>
        <taxon>Eukaryota</taxon>
        <taxon>Sar</taxon>
        <taxon>Alveolata</taxon>
        <taxon>Dinophyceae</taxon>
        <taxon>Suessiales</taxon>
        <taxon>Symbiodiniaceae</taxon>
        <taxon>Symbiodinium</taxon>
    </lineage>
</organism>
<protein>
    <submittedName>
        <fullName evidence="2">Mok11 protein</fullName>
    </submittedName>
</protein>
<dbReference type="Pfam" id="PF00128">
    <property type="entry name" value="Alpha-amylase"/>
    <property type="match status" value="1"/>
</dbReference>
<dbReference type="PANTHER" id="PTHR10357:SF209">
    <property type="entry name" value="PERIPLASMIC ALPHA-AMYLASE"/>
    <property type="match status" value="1"/>
</dbReference>
<dbReference type="InterPro" id="IPR017853">
    <property type="entry name" value="GH"/>
</dbReference>
<evidence type="ECO:0000259" key="1">
    <source>
        <dbReference type="SMART" id="SM00642"/>
    </source>
</evidence>
<gene>
    <name evidence="2" type="primary">mok11</name>
    <name evidence="2" type="ORF">SNAT2548_LOCUS18713</name>
</gene>
<keyword evidence="3" id="KW-1185">Reference proteome</keyword>
<dbReference type="SUPFAM" id="SSF51445">
    <property type="entry name" value="(Trans)glycosidases"/>
    <property type="match status" value="1"/>
</dbReference>
<sequence>MYVLIDVVMNHMGNEFFFEGHQSDTAPFRFHENHGLREYRLITRRAASELYDTPAGKQPYMDFYFNNTWVPEATYSSPFYGQYGEAAWDQGQGTYDGSDFHHNGDLQNYADPWEINVAKIYGTMDDLRLEHSRVQDKYIAMTQALIQSADVDGFRVDTPMQVPLPFYKRWAPEIRNFAKSLGKERFGLFGEFYVTTERYATMTGRGKDNGMYGQDRFIAGEATLKGGIVYPYYWYTFTALVYKRPRFADGFALAYEQENRMIDTFDPSTNRSEYAQWIFCNNHDNWRIQSLTGKAQLLMCLAVITFWPGLPLHYAGDEQDLGTPGSALDGWAREELSPSIAWSAVKTTPQGNPADRDNFDMTSSTYRHIARLNALRRAYFAGFGSATCDQVGSPVPQVQDLLIFWRGCDEQGRVTVIANFHTEESRVATFYSPWAEGTRLTDAQEDGVEVVVQSGGLISLPVAPLQALILVLGAVRPVPPTVVEVQPGHAAILAVDQSPAEKFRISVRFDRPMDSFVASVVTLDGRPGKFSCVDSSCQAAFLELDSVAALADGFHEVAVPSGVQGVDGQEMFATFRSSFLVHRGRDVIAEPQMHEQPGLICMDFGHLCHEASGAKWMRMQNVRQHSKWSEWVPYQNVSDWLVYPGIPVLVQYHAGWHHEMFLRGDFNGWGEIQEGRMKRALP</sequence>
<name>A0A812P7N7_9DINO</name>
<reference evidence="2" key="1">
    <citation type="submission" date="2021-02" db="EMBL/GenBank/DDBJ databases">
        <authorList>
            <person name="Dougan E. K."/>
            <person name="Rhodes N."/>
            <person name="Thang M."/>
            <person name="Chan C."/>
        </authorList>
    </citation>
    <scope>NUCLEOTIDE SEQUENCE</scope>
</reference>
<dbReference type="InterPro" id="IPR006047">
    <property type="entry name" value="GH13_cat_dom"/>
</dbReference>
<evidence type="ECO:0000313" key="2">
    <source>
        <dbReference type="EMBL" id="CAE7353646.1"/>
    </source>
</evidence>
<dbReference type="OrthoDB" id="1740265at2759"/>